<comment type="caution">
    <text evidence="1">The sequence shown here is derived from an EMBL/GenBank/DDBJ whole genome shotgun (WGS) entry which is preliminary data.</text>
</comment>
<dbReference type="GO" id="GO:0016787">
    <property type="term" value="F:hydrolase activity"/>
    <property type="evidence" value="ECO:0007669"/>
    <property type="project" value="UniProtKB-KW"/>
</dbReference>
<proteinExistence type="predicted"/>
<name>A0A086KQV7_TOXGO</name>
<feature type="non-terminal residue" evidence="1">
    <location>
        <position position="13"/>
    </location>
</feature>
<dbReference type="EMBL" id="AEYI02000667">
    <property type="protein sequence ID" value="KFG46775.1"/>
    <property type="molecule type" value="Genomic_DNA"/>
</dbReference>
<evidence type="ECO:0000313" key="1">
    <source>
        <dbReference type="EMBL" id="KFG46775.1"/>
    </source>
</evidence>
<dbReference type="Proteomes" id="UP000028828">
    <property type="component" value="Unassembled WGS sequence"/>
</dbReference>
<feature type="non-terminal residue" evidence="1">
    <location>
        <position position="1"/>
    </location>
</feature>
<dbReference type="VEuPathDB" id="ToxoDB:TGP89_254410B"/>
<evidence type="ECO:0000313" key="2">
    <source>
        <dbReference type="Proteomes" id="UP000028828"/>
    </source>
</evidence>
<accession>A0A086KQV7</accession>
<reference evidence="1 2" key="1">
    <citation type="submission" date="2014-03" db="EMBL/GenBank/DDBJ databases">
        <authorList>
            <person name="Sibley D."/>
            <person name="Venepally P."/>
            <person name="Karamycheva S."/>
            <person name="Hadjithomas M."/>
            <person name="Khan A."/>
            <person name="Brunk B."/>
            <person name="Roos D."/>
            <person name="Caler E."/>
            <person name="Lorenzi H."/>
        </authorList>
    </citation>
    <scope>NUCLEOTIDE SEQUENCE [LARGE SCALE GENOMIC DNA]</scope>
    <source>
        <strain evidence="2">p89</strain>
    </source>
</reference>
<protein>
    <submittedName>
        <fullName evidence="1">Uncharacterized protein</fullName>
    </submittedName>
</protein>
<gene>
    <name evidence="1" type="ORF">TGP89_254410B</name>
</gene>
<sequence>EETTVCSVGRDGL</sequence>
<keyword evidence="1" id="KW-0378">Hydrolase</keyword>
<organism evidence="1 2">
    <name type="scientific">Toxoplasma gondii p89</name>
    <dbReference type="NCBI Taxonomy" id="943119"/>
    <lineage>
        <taxon>Eukaryota</taxon>
        <taxon>Sar</taxon>
        <taxon>Alveolata</taxon>
        <taxon>Apicomplexa</taxon>
        <taxon>Conoidasida</taxon>
        <taxon>Coccidia</taxon>
        <taxon>Eucoccidiorida</taxon>
        <taxon>Eimeriorina</taxon>
        <taxon>Sarcocystidae</taxon>
        <taxon>Toxoplasma</taxon>
    </lineage>
</organism>